<protein>
    <submittedName>
        <fullName evidence="1">Uncharacterized protein</fullName>
    </submittedName>
</protein>
<gene>
    <name evidence="1" type="ORF">GXM_04378</name>
</gene>
<dbReference type="Proteomes" id="UP000326678">
    <property type="component" value="Chromosome Gxm1"/>
</dbReference>
<dbReference type="EMBL" id="CP045226">
    <property type="protein sequence ID" value="QFS46897.1"/>
    <property type="molecule type" value="Genomic_DNA"/>
</dbReference>
<proteinExistence type="predicted"/>
<name>A0A5P8W2E3_9NOSO</name>
<reference evidence="1 2" key="1">
    <citation type="submission" date="2019-10" db="EMBL/GenBank/DDBJ databases">
        <title>Genomic and transcriptomic insights into the perfect genentic adaptation of a filamentous nitrogen-fixing cyanobacterium to rice fields.</title>
        <authorList>
            <person name="Chen Z."/>
        </authorList>
    </citation>
    <scope>NUCLEOTIDE SEQUENCE [LARGE SCALE GENOMIC DNA]</scope>
    <source>
        <strain evidence="1">CCNUC1</strain>
    </source>
</reference>
<keyword evidence="2" id="KW-1185">Reference proteome</keyword>
<sequence length="38" mass="4573">MQQDFPDLHLFLHFRELVLRTRDPPTPINWGLLKSPPF</sequence>
<dbReference type="KEGG" id="nsh:GXM_04378"/>
<evidence type="ECO:0000313" key="1">
    <source>
        <dbReference type="EMBL" id="QFS46897.1"/>
    </source>
</evidence>
<accession>A0A5P8W2E3</accession>
<dbReference type="AlphaFoldDB" id="A0A5P8W2E3"/>
<evidence type="ECO:0000313" key="2">
    <source>
        <dbReference type="Proteomes" id="UP000326678"/>
    </source>
</evidence>
<organism evidence="1 2">
    <name type="scientific">Nostoc sphaeroides CCNUC1</name>
    <dbReference type="NCBI Taxonomy" id="2653204"/>
    <lineage>
        <taxon>Bacteria</taxon>
        <taxon>Bacillati</taxon>
        <taxon>Cyanobacteriota</taxon>
        <taxon>Cyanophyceae</taxon>
        <taxon>Nostocales</taxon>
        <taxon>Nostocaceae</taxon>
        <taxon>Nostoc</taxon>
    </lineage>
</organism>